<keyword evidence="1" id="KW-1133">Transmembrane helix</keyword>
<gene>
    <name evidence="2" type="ORF">IAB04_02065</name>
</gene>
<feature type="transmembrane region" description="Helical" evidence="1">
    <location>
        <begin position="21"/>
        <end position="42"/>
    </location>
</feature>
<feature type="non-terminal residue" evidence="2">
    <location>
        <position position="246"/>
    </location>
</feature>
<feature type="transmembrane region" description="Helical" evidence="1">
    <location>
        <begin position="145"/>
        <end position="168"/>
    </location>
</feature>
<dbReference type="EMBL" id="DVND01000051">
    <property type="protein sequence ID" value="HIU48129.1"/>
    <property type="molecule type" value="Genomic_DNA"/>
</dbReference>
<reference evidence="2" key="1">
    <citation type="submission" date="2020-10" db="EMBL/GenBank/DDBJ databases">
        <authorList>
            <person name="Gilroy R."/>
        </authorList>
    </citation>
    <scope>NUCLEOTIDE SEQUENCE</scope>
    <source>
        <strain evidence="2">ChiSjej4B22-9803</strain>
    </source>
</reference>
<keyword evidence="1" id="KW-0812">Transmembrane</keyword>
<dbReference type="AlphaFoldDB" id="A0A9D1LUA8"/>
<comment type="caution">
    <text evidence="2">The sequence shown here is derived from an EMBL/GenBank/DDBJ whole genome shotgun (WGS) entry which is preliminary data.</text>
</comment>
<organism evidence="2 3">
    <name type="scientific">Candidatus Avimonoglobus intestinipullorum</name>
    <dbReference type="NCBI Taxonomy" id="2840699"/>
    <lineage>
        <taxon>Bacteria</taxon>
        <taxon>Bacillati</taxon>
        <taxon>Bacillota</taxon>
        <taxon>Clostridia</taxon>
        <taxon>Eubacteriales</taxon>
        <taxon>Candidatus Avimonoglobus</taxon>
    </lineage>
</organism>
<reference evidence="2" key="2">
    <citation type="journal article" date="2021" name="PeerJ">
        <title>Extensive microbial diversity within the chicken gut microbiome revealed by metagenomics and culture.</title>
        <authorList>
            <person name="Gilroy R."/>
            <person name="Ravi A."/>
            <person name="Getino M."/>
            <person name="Pursley I."/>
            <person name="Horton D.L."/>
            <person name="Alikhan N.F."/>
            <person name="Baker D."/>
            <person name="Gharbi K."/>
            <person name="Hall N."/>
            <person name="Watson M."/>
            <person name="Adriaenssens E.M."/>
            <person name="Foster-Nyarko E."/>
            <person name="Jarju S."/>
            <person name="Secka A."/>
            <person name="Antonio M."/>
            <person name="Oren A."/>
            <person name="Chaudhuri R.R."/>
            <person name="La Ragione R."/>
            <person name="Hildebrand F."/>
            <person name="Pallen M.J."/>
        </authorList>
    </citation>
    <scope>NUCLEOTIDE SEQUENCE</scope>
    <source>
        <strain evidence="2">ChiSjej4B22-9803</strain>
    </source>
</reference>
<dbReference type="Pfam" id="PF12730">
    <property type="entry name" value="ABC2_membrane_4"/>
    <property type="match status" value="1"/>
</dbReference>
<feature type="transmembrane region" description="Helical" evidence="1">
    <location>
        <begin position="180"/>
        <end position="205"/>
    </location>
</feature>
<accession>A0A9D1LUA8</accession>
<dbReference type="PANTHER" id="PTHR37305:SF1">
    <property type="entry name" value="MEMBRANE PROTEIN"/>
    <property type="match status" value="1"/>
</dbReference>
<evidence type="ECO:0000256" key="1">
    <source>
        <dbReference type="SAM" id="Phobius"/>
    </source>
</evidence>
<name>A0A9D1LUA8_9FIRM</name>
<feature type="transmembrane region" description="Helical" evidence="1">
    <location>
        <begin position="108"/>
        <end position="133"/>
    </location>
</feature>
<feature type="transmembrane region" description="Helical" evidence="1">
    <location>
        <begin position="62"/>
        <end position="81"/>
    </location>
</feature>
<dbReference type="Proteomes" id="UP000824111">
    <property type="component" value="Unassembled WGS sequence"/>
</dbReference>
<sequence>MNVLISNTKNEFYKLVSRKKYIVLLILFLAVCLLRLGGSALIEKISMGVVQIRTNMMLEMLPFLAEIMTPLVVFMAATDLFGSEMQEDTMKAVLMRPITRLKVMTSKILAAFLIGCLYYLAVFVICAVLQAVTGSALLPVLFTSLGAYLIDLIPMLGLVLMGVLVNMLTASPTLSMLLSIGIYAFFKYANYFLAPLGQMIFTAYLQWHRIWIGATLPFSAMISKVGLLFGTMLIFFTISYILFDKK</sequence>
<dbReference type="PANTHER" id="PTHR37305">
    <property type="entry name" value="INTEGRAL MEMBRANE PROTEIN-RELATED"/>
    <property type="match status" value="1"/>
</dbReference>
<protein>
    <submittedName>
        <fullName evidence="2">ABC transporter permease</fullName>
    </submittedName>
</protein>
<keyword evidence="1" id="KW-0472">Membrane</keyword>
<evidence type="ECO:0000313" key="2">
    <source>
        <dbReference type="EMBL" id="HIU48129.1"/>
    </source>
</evidence>
<proteinExistence type="predicted"/>
<evidence type="ECO:0000313" key="3">
    <source>
        <dbReference type="Proteomes" id="UP000824111"/>
    </source>
</evidence>
<feature type="transmembrane region" description="Helical" evidence="1">
    <location>
        <begin position="225"/>
        <end position="243"/>
    </location>
</feature>